<sequence>MNGGTLCGVSDQVATRYGVLGRDLSIAVLQVIVLASRDAVNALNDVCLHAARVDALPPGYKSSPLSRWQEFLGNLFPTEILIVDGAGSPSPCLVELPETETETEQRAIRRLLGAAAAFLVSVSARVDEVWALAEATMAAHAAFAREARSQARLATAASDLLLDHAEAGSWRALLATFVGDQTLAAQEVPAADVLPRDREFPPVVVSFDEKPTEEDLRRWFQPPRLGVKMAGLGVSGKTRLVVALKVIARVRNGWELRLLGEPELDMPPLHDAAPPTETWASRPLPWDAAVETPPTTFLEWLQTQEATNTPQYRSRVAAAVAMVRRHDLTARIADLVVRVGPDIAPAVGTAFRALATASIGGDDVVRTSCGAAGRDPEAMLARELTPLLQLVSHDHPPEERRGVSLPSLFWLLPEDKAAAFLIATACLSTESVAKQLEHAPGPADVYEDAHRAPCPVADGSRNADRIHLGLCGHEFTERSRLRVTRKPFLAGRSDGYRVQCGAVSSRIQRNVSDPDGWAWELLTALDGTRTLDEVVATLTRSFPDTTTDEIRAAIDEMVRGGYVEDAGAVDALTARESERYSRSQELLRWMDRVPRRSGWDTQLLLRQARVVVVGVGGVGSSAALALAQSGVGELHLVEPDAATAFNLNRHALFHEWDLGRPKVDVMIERVRERNCEITVTGETAAVTGPATLAELAARCDLLVLAVDHPQGIRSWTNHACAQTKTPWVYSGHHGTHVTVGLYLPGTGPCYDCTSLAEHDQRDELPLRPPAYTAPPAATAAVAGVAGHMAAHAACSLLSGMPEMPANRQYGFDLATLENNIRSLDACRPDCPTCGQNARSIPEAGPRPPVVNPADGSADGLARSAAQAATPRDTSRPATTGTINWNAYTHEQLYEWLQTPGASQVSSIADDWLWQSTELADIASILDALLTALLQNWSGPAAELAGNRLVALAKRVSNCSDRAASTGHTIQWIADAHCQARNTMPPPVRQPDQVALIRAAITGGGDSVFWASAAATAGKAQAVSVMQQYEASLADANPPDFGASVADDERINRLSDVDHDLVDNHNDASPVTARVRGRDDPRGEVIVFRAEEVNAQIAKLAAVRDRIGTLADSAHRLAQQQLLLGTAPPAVHLASRLQEAAGPSGLCGEIGAANTELTNFVAALKASVAMYLEADAACAPFTTLER</sequence>
<feature type="region of interest" description="Disordered" evidence="1">
    <location>
        <begin position="837"/>
        <end position="880"/>
    </location>
</feature>
<dbReference type="Gene3D" id="1.20.1260.20">
    <property type="entry name" value="PPE superfamily"/>
    <property type="match status" value="1"/>
</dbReference>
<evidence type="ECO:0000313" key="3">
    <source>
        <dbReference type="EMBL" id="REH31122.1"/>
    </source>
</evidence>
<dbReference type="GO" id="GO:0004792">
    <property type="term" value="F:thiosulfate-cyanide sulfurtransferase activity"/>
    <property type="evidence" value="ECO:0007669"/>
    <property type="project" value="TreeGrafter"/>
</dbReference>
<protein>
    <submittedName>
        <fullName evidence="3">Molybdopterin/thiamine biosynthesis adenylyltransferase</fullName>
    </submittedName>
</protein>
<dbReference type="InterPro" id="IPR000594">
    <property type="entry name" value="ThiF_NAD_FAD-bd"/>
</dbReference>
<dbReference type="InterPro" id="IPR038332">
    <property type="entry name" value="PPE_sf"/>
</dbReference>
<evidence type="ECO:0000313" key="4">
    <source>
        <dbReference type="Proteomes" id="UP000256269"/>
    </source>
</evidence>
<evidence type="ECO:0000259" key="2">
    <source>
        <dbReference type="Pfam" id="PF00899"/>
    </source>
</evidence>
<dbReference type="Gene3D" id="3.40.50.720">
    <property type="entry name" value="NAD(P)-binding Rossmann-like Domain"/>
    <property type="match status" value="1"/>
</dbReference>
<dbReference type="PANTHER" id="PTHR10953:SF102">
    <property type="entry name" value="ADENYLYLTRANSFERASE AND SULFURTRANSFERASE MOCS3"/>
    <property type="match status" value="1"/>
</dbReference>
<gene>
    <name evidence="3" type="ORF">BCF44_122145</name>
</gene>
<dbReference type="AlphaFoldDB" id="A0A3E0GYJ9"/>
<dbReference type="Pfam" id="PF00899">
    <property type="entry name" value="ThiF"/>
    <property type="match status" value="1"/>
</dbReference>
<evidence type="ECO:0000256" key="1">
    <source>
        <dbReference type="SAM" id="MobiDB-lite"/>
    </source>
</evidence>
<dbReference type="InterPro" id="IPR035985">
    <property type="entry name" value="Ubiquitin-activating_enz"/>
</dbReference>
<proteinExistence type="predicted"/>
<dbReference type="SUPFAM" id="SSF140459">
    <property type="entry name" value="PE/PPE dimer-like"/>
    <property type="match status" value="1"/>
</dbReference>
<dbReference type="SUPFAM" id="SSF69572">
    <property type="entry name" value="Activating enzymes of the ubiquitin-like proteins"/>
    <property type="match status" value="1"/>
</dbReference>
<dbReference type="InterPro" id="IPR045886">
    <property type="entry name" value="ThiF/MoeB/HesA"/>
</dbReference>
<organism evidence="3 4">
    <name type="scientific">Kutzneria buriramensis</name>
    <dbReference type="NCBI Taxonomy" id="1045776"/>
    <lineage>
        <taxon>Bacteria</taxon>
        <taxon>Bacillati</taxon>
        <taxon>Actinomycetota</taxon>
        <taxon>Actinomycetes</taxon>
        <taxon>Pseudonocardiales</taxon>
        <taxon>Pseudonocardiaceae</taxon>
        <taxon>Kutzneria</taxon>
    </lineage>
</organism>
<comment type="caution">
    <text evidence="3">The sequence shown here is derived from an EMBL/GenBank/DDBJ whole genome shotgun (WGS) entry which is preliminary data.</text>
</comment>
<feature type="domain" description="THIF-type NAD/FAD binding fold" evidence="2">
    <location>
        <begin position="598"/>
        <end position="831"/>
    </location>
</feature>
<reference evidence="3 4" key="1">
    <citation type="submission" date="2018-08" db="EMBL/GenBank/DDBJ databases">
        <title>Genomic Encyclopedia of Archaeal and Bacterial Type Strains, Phase II (KMG-II): from individual species to whole genera.</title>
        <authorList>
            <person name="Goeker M."/>
        </authorList>
    </citation>
    <scope>NUCLEOTIDE SEQUENCE [LARGE SCALE GENOMIC DNA]</scope>
    <source>
        <strain evidence="3 4">DSM 45791</strain>
    </source>
</reference>
<keyword evidence="3" id="KW-0548">Nucleotidyltransferase</keyword>
<dbReference type="PANTHER" id="PTHR10953">
    <property type="entry name" value="UBIQUITIN-ACTIVATING ENZYME E1"/>
    <property type="match status" value="1"/>
</dbReference>
<dbReference type="GO" id="GO:0016779">
    <property type="term" value="F:nucleotidyltransferase activity"/>
    <property type="evidence" value="ECO:0007669"/>
    <property type="project" value="UniProtKB-KW"/>
</dbReference>
<dbReference type="GO" id="GO:0005737">
    <property type="term" value="C:cytoplasm"/>
    <property type="evidence" value="ECO:0007669"/>
    <property type="project" value="TreeGrafter"/>
</dbReference>
<keyword evidence="3" id="KW-0808">Transferase</keyword>
<dbReference type="GO" id="GO:0008641">
    <property type="term" value="F:ubiquitin-like modifier activating enzyme activity"/>
    <property type="evidence" value="ECO:0007669"/>
    <property type="project" value="InterPro"/>
</dbReference>
<keyword evidence="4" id="KW-1185">Reference proteome</keyword>
<accession>A0A3E0GYJ9</accession>
<dbReference type="Proteomes" id="UP000256269">
    <property type="component" value="Unassembled WGS sequence"/>
</dbReference>
<dbReference type="EMBL" id="QUNO01000022">
    <property type="protein sequence ID" value="REH31122.1"/>
    <property type="molecule type" value="Genomic_DNA"/>
</dbReference>
<name>A0A3E0GYJ9_9PSEU</name>